<organism evidence="18">
    <name type="scientific">uncultured Desulfovibrio sp</name>
    <dbReference type="NCBI Taxonomy" id="167968"/>
    <lineage>
        <taxon>Bacteria</taxon>
        <taxon>Pseudomonadati</taxon>
        <taxon>Thermodesulfobacteriota</taxon>
        <taxon>Desulfovibrionia</taxon>
        <taxon>Desulfovibrionales</taxon>
        <taxon>Desulfovibrionaceae</taxon>
        <taxon>Desulfovibrio</taxon>
        <taxon>environmental samples</taxon>
    </lineage>
</organism>
<dbReference type="FunFam" id="3.40.50.720:FF:000031">
    <property type="entry name" value="Glutamyl-tRNA reductase"/>
    <property type="match status" value="1"/>
</dbReference>
<evidence type="ECO:0000259" key="15">
    <source>
        <dbReference type="Pfam" id="PF00745"/>
    </source>
</evidence>
<dbReference type="UniPathway" id="UPA00251">
    <property type="reaction ID" value="UER00316"/>
</dbReference>
<evidence type="ECO:0000256" key="6">
    <source>
        <dbReference type="ARBA" id="ARBA00023244"/>
    </source>
</evidence>
<feature type="binding site" evidence="9 11">
    <location>
        <begin position="113"/>
        <end position="115"/>
    </location>
    <ligand>
        <name>substrate</name>
    </ligand>
</feature>
<dbReference type="PIRSF" id="PIRSF000445">
    <property type="entry name" value="4pyrrol_synth_GluRdtase"/>
    <property type="match status" value="1"/>
</dbReference>
<evidence type="ECO:0000256" key="4">
    <source>
        <dbReference type="ARBA" id="ARBA00022857"/>
    </source>
</evidence>
<feature type="active site" description="Nucleophile" evidence="9 10">
    <location>
        <position position="51"/>
    </location>
</feature>
<feature type="binding site" evidence="9 11">
    <location>
        <position position="119"/>
    </location>
    <ligand>
        <name>substrate</name>
    </ligand>
</feature>
<evidence type="ECO:0000256" key="11">
    <source>
        <dbReference type="PIRSR" id="PIRSR000445-2"/>
    </source>
</evidence>
<dbReference type="RefSeq" id="WP_179979303.1">
    <property type="nucleotide sequence ID" value="NZ_LT608333.1"/>
</dbReference>
<dbReference type="InterPro" id="IPR006151">
    <property type="entry name" value="Shikm_DH/Glu-tRNA_Rdtase"/>
</dbReference>
<dbReference type="GO" id="GO:0019353">
    <property type="term" value="P:protoporphyrinogen IX biosynthetic process from glutamate"/>
    <property type="evidence" value="ECO:0007669"/>
    <property type="project" value="TreeGrafter"/>
</dbReference>
<evidence type="ECO:0000256" key="3">
    <source>
        <dbReference type="ARBA" id="ARBA00012970"/>
    </source>
</evidence>
<feature type="domain" description="Tetrapyrrole biosynthesis glutamyl-tRNA reductase dimerisation" evidence="15">
    <location>
        <begin position="319"/>
        <end position="419"/>
    </location>
</feature>
<dbReference type="InterPro" id="IPR036343">
    <property type="entry name" value="GluRdtase_N_sf"/>
</dbReference>
<dbReference type="NCBIfam" id="TIGR01035">
    <property type="entry name" value="hemA"/>
    <property type="match status" value="1"/>
</dbReference>
<evidence type="ECO:0000256" key="9">
    <source>
        <dbReference type="HAMAP-Rule" id="MF_00087"/>
    </source>
</evidence>
<dbReference type="AlphaFoldDB" id="A0A212KZ89"/>
<feature type="binding site" evidence="9 11">
    <location>
        <position position="108"/>
    </location>
    <ligand>
        <name>substrate</name>
    </ligand>
</feature>
<dbReference type="EC" id="1.2.1.70" evidence="3 9"/>
<gene>
    <name evidence="9 18" type="primary">hemA</name>
    <name evidence="18" type="ORF">KL86DES1_10413</name>
</gene>
<dbReference type="Pfam" id="PF05201">
    <property type="entry name" value="GlutR_N"/>
    <property type="match status" value="1"/>
</dbReference>
<evidence type="ECO:0000256" key="10">
    <source>
        <dbReference type="PIRSR" id="PIRSR000445-1"/>
    </source>
</evidence>
<evidence type="ECO:0000256" key="13">
    <source>
        <dbReference type="PIRSR" id="PIRSR000445-4"/>
    </source>
</evidence>
<dbReference type="HAMAP" id="MF_00087">
    <property type="entry name" value="Glu_tRNA_reductase"/>
    <property type="match status" value="1"/>
</dbReference>
<evidence type="ECO:0000256" key="2">
    <source>
        <dbReference type="ARBA" id="ARBA00005916"/>
    </source>
</evidence>
<keyword evidence="4 9" id="KW-0521">NADP</keyword>
<dbReference type="InterPro" id="IPR036453">
    <property type="entry name" value="GluRdtase_dimer_dom_sf"/>
</dbReference>
<comment type="pathway">
    <text evidence="1 9 14">Porphyrin-containing compound metabolism; protoporphyrin-IX biosynthesis; 5-aminolevulinate from L-glutamyl-tRNA(Glu): step 1/2.</text>
</comment>
<dbReference type="SUPFAM" id="SSF69742">
    <property type="entry name" value="Glutamyl tRNA-reductase catalytic, N-terminal domain"/>
    <property type="match status" value="1"/>
</dbReference>
<reference evidence="18" key="1">
    <citation type="submission" date="2016-08" db="EMBL/GenBank/DDBJ databases">
        <authorList>
            <person name="Seilhamer J.J."/>
        </authorList>
    </citation>
    <scope>NUCLEOTIDE SEQUENCE</scope>
    <source>
        <strain evidence="18">86-1</strain>
    </source>
</reference>
<dbReference type="InterPro" id="IPR018214">
    <property type="entry name" value="GluRdtase_CS"/>
</dbReference>
<evidence type="ECO:0000256" key="5">
    <source>
        <dbReference type="ARBA" id="ARBA00023002"/>
    </source>
</evidence>
<keyword evidence="5 9" id="KW-0560">Oxidoreductase</keyword>
<keyword evidence="6 9" id="KW-0627">Porphyrin biosynthesis</keyword>
<comment type="similarity">
    <text evidence="2 9 14">Belongs to the glutamyl-tRNA reductase family.</text>
</comment>
<comment type="domain">
    <text evidence="9">Possesses an unusual extended V-shaped dimeric structure with each monomer consisting of three distinct domains arranged along a curved 'spinal' alpha-helix. The N-terminal catalytic domain specifically recognizes the glutamate moiety of the substrate. The second domain is the NADPH-binding domain, and the third C-terminal domain is responsible for dimerization.</text>
</comment>
<evidence type="ECO:0000256" key="12">
    <source>
        <dbReference type="PIRSR" id="PIRSR000445-3"/>
    </source>
</evidence>
<evidence type="ECO:0000259" key="17">
    <source>
        <dbReference type="Pfam" id="PF05201"/>
    </source>
</evidence>
<evidence type="ECO:0000256" key="8">
    <source>
        <dbReference type="ARBA" id="ARBA00068659"/>
    </source>
</evidence>
<comment type="catalytic activity">
    <reaction evidence="7 9 14">
        <text>(S)-4-amino-5-oxopentanoate + tRNA(Glu) + NADP(+) = L-glutamyl-tRNA(Glu) + NADPH + H(+)</text>
        <dbReference type="Rhea" id="RHEA:12344"/>
        <dbReference type="Rhea" id="RHEA-COMP:9663"/>
        <dbReference type="Rhea" id="RHEA-COMP:9680"/>
        <dbReference type="ChEBI" id="CHEBI:15378"/>
        <dbReference type="ChEBI" id="CHEBI:57501"/>
        <dbReference type="ChEBI" id="CHEBI:57783"/>
        <dbReference type="ChEBI" id="CHEBI:58349"/>
        <dbReference type="ChEBI" id="CHEBI:78442"/>
        <dbReference type="ChEBI" id="CHEBI:78520"/>
        <dbReference type="EC" id="1.2.1.70"/>
    </reaction>
</comment>
<dbReference type="Gene3D" id="3.30.460.30">
    <property type="entry name" value="Glutamyl-tRNA reductase, N-terminal domain"/>
    <property type="match status" value="1"/>
</dbReference>
<comment type="miscellaneous">
    <text evidence="9">During catalysis, the active site Cys acts as a nucleophile attacking the alpha-carbonyl group of tRNA-bound glutamate with the formation of a thioester intermediate between enzyme and glutamate, and the concomitant release of tRNA(Glu). The thioester intermediate is finally reduced by direct hydride transfer from NADPH, to form the product GSA.</text>
</comment>
<dbReference type="PROSITE" id="PS00747">
    <property type="entry name" value="GLUTR"/>
    <property type="match status" value="1"/>
</dbReference>
<dbReference type="SUPFAM" id="SSF69075">
    <property type="entry name" value="Glutamyl tRNA-reductase dimerization domain"/>
    <property type="match status" value="1"/>
</dbReference>
<dbReference type="InterPro" id="IPR036291">
    <property type="entry name" value="NAD(P)-bd_dom_sf"/>
</dbReference>
<feature type="domain" description="Quinate/shikimate 5-dehydrogenase/glutamyl-tRNA reductase" evidence="16">
    <location>
        <begin position="170"/>
        <end position="305"/>
    </location>
</feature>
<dbReference type="FunFam" id="3.30.460.30:FF:000001">
    <property type="entry name" value="Glutamyl-tRNA reductase"/>
    <property type="match status" value="1"/>
</dbReference>
<accession>A0A212KZ89</accession>
<dbReference type="Gene3D" id="3.40.50.720">
    <property type="entry name" value="NAD(P)-binding Rossmann-like Domain"/>
    <property type="match status" value="1"/>
</dbReference>
<proteinExistence type="inferred from homology"/>
<feature type="binding site" evidence="9 11">
    <location>
        <begin position="50"/>
        <end position="53"/>
    </location>
    <ligand>
        <name>substrate</name>
    </ligand>
</feature>
<feature type="binding site" evidence="9 12">
    <location>
        <begin position="188"/>
        <end position="193"/>
    </location>
    <ligand>
        <name>NADP(+)</name>
        <dbReference type="ChEBI" id="CHEBI:58349"/>
    </ligand>
</feature>
<dbReference type="InterPro" id="IPR015896">
    <property type="entry name" value="4pyrrol_synth_GluRdtase_dimer"/>
</dbReference>
<evidence type="ECO:0000256" key="1">
    <source>
        <dbReference type="ARBA" id="ARBA00005059"/>
    </source>
</evidence>
<dbReference type="Pfam" id="PF00745">
    <property type="entry name" value="GlutR_dimer"/>
    <property type="match status" value="1"/>
</dbReference>
<dbReference type="CDD" id="cd05213">
    <property type="entry name" value="NAD_bind_Glutamyl_tRNA_reduct"/>
    <property type="match status" value="1"/>
</dbReference>
<evidence type="ECO:0000259" key="16">
    <source>
        <dbReference type="Pfam" id="PF01488"/>
    </source>
</evidence>
<protein>
    <recommendedName>
        <fullName evidence="8 9">Glutamyl-tRNA reductase</fullName>
        <shortName evidence="9">GluTR</shortName>
        <ecNumber evidence="3 9">1.2.1.70</ecNumber>
    </recommendedName>
</protein>
<dbReference type="GO" id="GO:0008883">
    <property type="term" value="F:glutamyl-tRNA reductase activity"/>
    <property type="evidence" value="ECO:0007669"/>
    <property type="project" value="UniProtKB-UniRule"/>
</dbReference>
<dbReference type="InterPro" id="IPR015895">
    <property type="entry name" value="4pyrrol_synth_GluRdtase_N"/>
</dbReference>
<dbReference type="GO" id="GO:0050661">
    <property type="term" value="F:NADP binding"/>
    <property type="evidence" value="ECO:0007669"/>
    <property type="project" value="InterPro"/>
</dbReference>
<evidence type="ECO:0000313" key="18">
    <source>
        <dbReference type="EMBL" id="SCM70449.1"/>
    </source>
</evidence>
<comment type="subunit">
    <text evidence="9">Homodimer.</text>
</comment>
<comment type="function">
    <text evidence="9">Catalyzes the NADPH-dependent reduction of glutamyl-tRNA(Glu) to glutamate 1-semialdehyde (GSA).</text>
</comment>
<name>A0A212KZ89_9BACT</name>
<dbReference type="SUPFAM" id="SSF51735">
    <property type="entry name" value="NAD(P)-binding Rossmann-fold domains"/>
    <property type="match status" value="1"/>
</dbReference>
<feature type="site" description="Important for activity" evidence="9 13">
    <location>
        <position position="98"/>
    </location>
</feature>
<feature type="domain" description="Glutamyl-tRNA reductase N-terminal" evidence="17">
    <location>
        <begin position="8"/>
        <end position="155"/>
    </location>
</feature>
<sequence>MDCDIFLVGLNHRTAGVDVRERFALANHCDEEHWALPCIGAVSESVILSTCNRVEILAAGTGDMAEQILCSWARARGTDVEDLRPYVYVHKNLEAVRHLFSVASSLDSMVLGEPQILGQLKTAYRKAVKSRATGVILNRLLHKAFSVAKRVRTETAVASSAVSISYAAVELAKRIFGDMREHKAMLVGAGEMAELAAMHLLQAGINDILVANRTHARGQELAKQFNGRAIPFEQMPHYLLDVDIIITSTGSQEPIIRARDIRVALKARKNRPMFFIDIAVPRDIDPDVNGLDNVYLYDIDDLREVVEENLATRRDEAAKAAEIVNEEVAYFSKWLASLDMQPTIVDLIKKSQAIAEDELAKTLKRLGPVDDNTRDALEAMARSLVRKLNHDPIMFLKHGGMSQEGNGPRISVMRRIFNLDKTGCIYSEEN</sequence>
<dbReference type="EMBL" id="FMJC01000001">
    <property type="protein sequence ID" value="SCM70449.1"/>
    <property type="molecule type" value="Genomic_DNA"/>
</dbReference>
<dbReference type="PANTHER" id="PTHR43013">
    <property type="entry name" value="GLUTAMYL-TRNA REDUCTASE"/>
    <property type="match status" value="1"/>
</dbReference>
<evidence type="ECO:0000256" key="7">
    <source>
        <dbReference type="ARBA" id="ARBA00047464"/>
    </source>
</evidence>
<dbReference type="PANTHER" id="PTHR43013:SF1">
    <property type="entry name" value="GLUTAMYL-TRNA REDUCTASE"/>
    <property type="match status" value="1"/>
</dbReference>
<dbReference type="Pfam" id="PF01488">
    <property type="entry name" value="Shikimate_DH"/>
    <property type="match status" value="1"/>
</dbReference>
<dbReference type="InterPro" id="IPR000343">
    <property type="entry name" value="4pyrrol_synth_GluRdtase"/>
</dbReference>
<evidence type="ECO:0000256" key="14">
    <source>
        <dbReference type="RuleBase" id="RU000584"/>
    </source>
</evidence>